<dbReference type="EMBL" id="LUGG01000005">
    <property type="protein sequence ID" value="OBZ74939.1"/>
    <property type="molecule type" value="Genomic_DNA"/>
</dbReference>
<keyword evidence="4" id="KW-1185">Reference proteome</keyword>
<evidence type="ECO:0000313" key="3">
    <source>
        <dbReference type="EMBL" id="OBZ74939.1"/>
    </source>
</evidence>
<evidence type="ECO:0000256" key="1">
    <source>
        <dbReference type="SAM" id="Phobius"/>
    </source>
</evidence>
<dbReference type="PANTHER" id="PTHR40465">
    <property type="entry name" value="CHROMOSOME 1, WHOLE GENOME SHOTGUN SEQUENCE"/>
    <property type="match status" value="1"/>
</dbReference>
<dbReference type="InterPro" id="IPR045339">
    <property type="entry name" value="DUF6534"/>
</dbReference>
<evidence type="ECO:0000259" key="2">
    <source>
        <dbReference type="Pfam" id="PF20152"/>
    </source>
</evidence>
<name>A0A1C7MEU8_GRIFR</name>
<dbReference type="Proteomes" id="UP000092993">
    <property type="component" value="Unassembled WGS sequence"/>
</dbReference>
<dbReference type="STRING" id="5627.A0A1C7MEU8"/>
<dbReference type="OMA" id="TICAICT"/>
<feature type="transmembrane region" description="Helical" evidence="1">
    <location>
        <begin position="93"/>
        <end position="114"/>
    </location>
</feature>
<keyword evidence="1" id="KW-1133">Transmembrane helix</keyword>
<keyword evidence="1" id="KW-0812">Transmembrane</keyword>
<dbReference type="Pfam" id="PF20152">
    <property type="entry name" value="DUF6534"/>
    <property type="match status" value="1"/>
</dbReference>
<proteinExistence type="predicted"/>
<feature type="transmembrane region" description="Helical" evidence="1">
    <location>
        <begin position="20"/>
        <end position="42"/>
    </location>
</feature>
<protein>
    <recommendedName>
        <fullName evidence="2">DUF6534 domain-containing protein</fullName>
    </recommendedName>
</protein>
<sequence length="287" mass="31531">MSSPSQADVVALVKPTLGAILLGMAFSSAFFGITLLQTYQYYDRYWNDGLGLKLFVVIIGILDTAQLVAVVQSNWWYLIENYGNVSALTSVEWSLGVEIAMTCSVGLLVQMFFAKRVWALSEKNTVITTLIILTTLTQFSLGIYYTTLGQSTDFSSIAKITWASTASLACSIAGDVIITASMCFYLHRSRSGMRRTDKLINVLIVYTVNTGLLTTICAICTIILVSILPFATFTGELIYCKCYVNSTLASLNARSRLRSLDRAFLSCIQFVTVDKTQGSDIEETSMA</sequence>
<comment type="caution">
    <text evidence="3">The sequence shown here is derived from an EMBL/GenBank/DDBJ whole genome shotgun (WGS) entry which is preliminary data.</text>
</comment>
<accession>A0A1C7MEU8</accession>
<feature type="domain" description="DUF6534" evidence="2">
    <location>
        <begin position="171"/>
        <end position="255"/>
    </location>
</feature>
<dbReference type="PANTHER" id="PTHR40465:SF1">
    <property type="entry name" value="DUF6534 DOMAIN-CONTAINING PROTEIN"/>
    <property type="match status" value="1"/>
</dbReference>
<dbReference type="AlphaFoldDB" id="A0A1C7MEU8"/>
<gene>
    <name evidence="3" type="ORF">A0H81_05649</name>
</gene>
<feature type="transmembrane region" description="Helical" evidence="1">
    <location>
        <begin position="54"/>
        <end position="73"/>
    </location>
</feature>
<organism evidence="3 4">
    <name type="scientific">Grifola frondosa</name>
    <name type="common">Maitake</name>
    <name type="synonym">Polyporus frondosus</name>
    <dbReference type="NCBI Taxonomy" id="5627"/>
    <lineage>
        <taxon>Eukaryota</taxon>
        <taxon>Fungi</taxon>
        <taxon>Dikarya</taxon>
        <taxon>Basidiomycota</taxon>
        <taxon>Agaricomycotina</taxon>
        <taxon>Agaricomycetes</taxon>
        <taxon>Polyporales</taxon>
        <taxon>Grifolaceae</taxon>
        <taxon>Grifola</taxon>
    </lineage>
</organism>
<reference evidence="3 4" key="1">
    <citation type="submission" date="2016-03" db="EMBL/GenBank/DDBJ databases">
        <title>Whole genome sequencing of Grifola frondosa 9006-11.</title>
        <authorList>
            <person name="Min B."/>
            <person name="Park H."/>
            <person name="Kim J.-G."/>
            <person name="Cho H."/>
            <person name="Oh Y.-L."/>
            <person name="Kong W.-S."/>
            <person name="Choi I.-G."/>
        </authorList>
    </citation>
    <scope>NUCLEOTIDE SEQUENCE [LARGE SCALE GENOMIC DNA]</scope>
    <source>
        <strain evidence="3 4">9006-11</strain>
    </source>
</reference>
<keyword evidence="1" id="KW-0472">Membrane</keyword>
<feature type="transmembrane region" description="Helical" evidence="1">
    <location>
        <begin position="166"/>
        <end position="187"/>
    </location>
</feature>
<evidence type="ECO:0000313" key="4">
    <source>
        <dbReference type="Proteomes" id="UP000092993"/>
    </source>
</evidence>
<dbReference type="OrthoDB" id="2535105at2759"/>
<feature type="transmembrane region" description="Helical" evidence="1">
    <location>
        <begin position="126"/>
        <end position="146"/>
    </location>
</feature>
<feature type="transmembrane region" description="Helical" evidence="1">
    <location>
        <begin position="199"/>
        <end position="231"/>
    </location>
</feature>